<keyword evidence="1" id="KW-0472">Membrane</keyword>
<dbReference type="OrthoDB" id="6366276at2"/>
<feature type="transmembrane region" description="Helical" evidence="1">
    <location>
        <begin position="12"/>
        <end position="30"/>
    </location>
</feature>
<feature type="transmembrane region" description="Helical" evidence="1">
    <location>
        <begin position="161"/>
        <end position="185"/>
    </location>
</feature>
<accession>A0A418XUT1</accession>
<comment type="caution">
    <text evidence="2">The sequence shown here is derived from an EMBL/GenBank/DDBJ whole genome shotgun (WGS) entry which is preliminary data.</text>
</comment>
<name>A0A418XUT1_9GAMM</name>
<evidence type="ECO:0000256" key="1">
    <source>
        <dbReference type="SAM" id="Phobius"/>
    </source>
</evidence>
<protein>
    <submittedName>
        <fullName evidence="2">Uncharacterized protein</fullName>
    </submittedName>
</protein>
<keyword evidence="3" id="KW-1185">Reference proteome</keyword>
<dbReference type="RefSeq" id="WP_022984712.1">
    <property type="nucleotide sequence ID" value="NZ_CAXGPP010000016.1"/>
</dbReference>
<dbReference type="AlphaFoldDB" id="A0A418XUT1"/>
<feature type="transmembrane region" description="Helical" evidence="1">
    <location>
        <begin position="117"/>
        <end position="140"/>
    </location>
</feature>
<feature type="transmembrane region" description="Helical" evidence="1">
    <location>
        <begin position="197"/>
        <end position="218"/>
    </location>
</feature>
<gene>
    <name evidence="2" type="ORF">D4A39_14535</name>
</gene>
<reference evidence="2 3" key="1">
    <citation type="submission" date="2018-09" db="EMBL/GenBank/DDBJ databases">
        <title>Alcanivorax profundi sp. nov., isolated from 1000 m-depth seawater of the Mariana Trench.</title>
        <authorList>
            <person name="Liu J."/>
        </authorList>
    </citation>
    <scope>NUCLEOTIDE SEQUENCE [LARGE SCALE GENOMIC DNA]</scope>
    <source>
        <strain evidence="2 3">MTEO17</strain>
    </source>
</reference>
<organism evidence="2 3">
    <name type="scientific">Alcanivorax profundi</name>
    <dbReference type="NCBI Taxonomy" id="2338368"/>
    <lineage>
        <taxon>Bacteria</taxon>
        <taxon>Pseudomonadati</taxon>
        <taxon>Pseudomonadota</taxon>
        <taxon>Gammaproteobacteria</taxon>
        <taxon>Oceanospirillales</taxon>
        <taxon>Alcanivoracaceae</taxon>
        <taxon>Alcanivorax</taxon>
    </lineage>
</organism>
<proteinExistence type="predicted"/>
<evidence type="ECO:0000313" key="2">
    <source>
        <dbReference type="EMBL" id="RJG16466.1"/>
    </source>
</evidence>
<feature type="transmembrane region" description="Helical" evidence="1">
    <location>
        <begin position="88"/>
        <end position="111"/>
    </location>
</feature>
<feature type="transmembrane region" description="Helical" evidence="1">
    <location>
        <begin position="50"/>
        <end position="68"/>
    </location>
</feature>
<keyword evidence="1" id="KW-0812">Transmembrane</keyword>
<dbReference type="EMBL" id="QYYA01000005">
    <property type="protein sequence ID" value="RJG16466.1"/>
    <property type="molecule type" value="Genomic_DNA"/>
</dbReference>
<dbReference type="Proteomes" id="UP000283734">
    <property type="component" value="Unassembled WGS sequence"/>
</dbReference>
<keyword evidence="1" id="KW-1133">Transmembrane helix</keyword>
<sequence length="226" mass="24665">MLGQRFREILYFWWHNLGPLFLVTAPFALMGEAVQWLFGVTLALPETADGALEVSGISLALVLLMRPLAEGTVISQIAAARTGKPAGLVACMAPALLMFPALLATYAIMAIGVALGWMAFFFPALWVYTRLSFAPYLVVLHRHNPIQAIRQSFTMTERQQWPLLLMVVMVFIAYLLASSSLAQLISTLVSHTAAANLLIALPVSLLATGMNVAVFRYWELSGAPEA</sequence>
<evidence type="ECO:0000313" key="3">
    <source>
        <dbReference type="Proteomes" id="UP000283734"/>
    </source>
</evidence>